<proteinExistence type="predicted"/>
<feature type="binding site" evidence="3">
    <location>
        <position position="82"/>
    </location>
    <ligand>
        <name>substrate</name>
    </ligand>
</feature>
<evidence type="ECO:0000256" key="3">
    <source>
        <dbReference type="PIRSR" id="PIRSR639383-2"/>
    </source>
</evidence>
<dbReference type="PANTHER" id="PTHR42997">
    <property type="entry name" value="HIT FAMILY HYDROLASE"/>
    <property type="match status" value="1"/>
</dbReference>
<dbReference type="GO" id="GO:0000166">
    <property type="term" value="F:nucleotide binding"/>
    <property type="evidence" value="ECO:0007669"/>
    <property type="project" value="UniProtKB-KW"/>
</dbReference>
<dbReference type="InterPro" id="IPR036265">
    <property type="entry name" value="HIT-like_sf"/>
</dbReference>
<keyword evidence="7" id="KW-1185">Reference proteome</keyword>
<evidence type="ECO:0000313" key="6">
    <source>
        <dbReference type="EMBL" id="KAB1650561.1"/>
    </source>
</evidence>
<dbReference type="RefSeq" id="WP_158029153.1">
    <property type="nucleotide sequence ID" value="NZ_BMHG01000001.1"/>
</dbReference>
<protein>
    <submittedName>
        <fullName evidence="6">HIT domain-containing protein</fullName>
    </submittedName>
</protein>
<dbReference type="InterPro" id="IPR039383">
    <property type="entry name" value="FHIT"/>
</dbReference>
<dbReference type="OrthoDB" id="9784774at2"/>
<feature type="domain" description="HIT" evidence="5">
    <location>
        <begin position="56"/>
        <end position="165"/>
    </location>
</feature>
<dbReference type="PANTHER" id="PTHR42997:SF1">
    <property type="entry name" value="AP-4-A PHOSPHORYLASE"/>
    <property type="match status" value="1"/>
</dbReference>
<gene>
    <name evidence="6" type="ORF">F8O04_07575</name>
</gene>
<accession>A0A6H9WSF4</accession>
<dbReference type="Gene3D" id="3.30.428.10">
    <property type="entry name" value="HIT-like"/>
    <property type="match status" value="1"/>
</dbReference>
<reference evidence="6 7" key="1">
    <citation type="submission" date="2019-09" db="EMBL/GenBank/DDBJ databases">
        <title>Phylogeny of genus Pseudoclavibacter and closely related genus.</title>
        <authorList>
            <person name="Li Y."/>
        </authorList>
    </citation>
    <scope>NUCLEOTIDE SEQUENCE [LARGE SCALE GENOMIC DNA]</scope>
    <source>
        <strain evidence="6 7">EGI 60007</strain>
    </source>
</reference>
<feature type="binding site" evidence="3">
    <location>
        <position position="154"/>
    </location>
    <ligand>
        <name>substrate</name>
    </ligand>
</feature>
<dbReference type="EMBL" id="WBJY01000001">
    <property type="protein sequence ID" value="KAB1650561.1"/>
    <property type="molecule type" value="Genomic_DNA"/>
</dbReference>
<feature type="active site" description="Tele-AMP-histidine intermediate" evidence="2">
    <location>
        <position position="152"/>
    </location>
</feature>
<evidence type="ECO:0000259" key="5">
    <source>
        <dbReference type="PROSITE" id="PS51084"/>
    </source>
</evidence>
<sequence>MGARGGLGFPAEELEDVEVQTSDELMGVPDEYQRLWTPHRMTYITDGQDPHEDVCPFCRGPERPDEEVLIVARGEHAFVVMNLYPYNNGHLLVCPYRHIAMYDEATNDEILEIGRLTQTAMRVMREQSHVQGFNLGMNQGRIAGAGIAGHLHQHIVPRWPLDANFFPIIAKTKAFPVLLGDLRNHLAAAWPK</sequence>
<dbReference type="InterPro" id="IPR011146">
    <property type="entry name" value="HIT-like"/>
</dbReference>
<dbReference type="AlphaFoldDB" id="A0A6H9WSF4"/>
<dbReference type="Pfam" id="PF01230">
    <property type="entry name" value="HIT"/>
    <property type="match status" value="1"/>
</dbReference>
<dbReference type="CDD" id="cd01275">
    <property type="entry name" value="FHIT"/>
    <property type="match status" value="1"/>
</dbReference>
<evidence type="ECO:0000256" key="1">
    <source>
        <dbReference type="ARBA" id="ARBA00022741"/>
    </source>
</evidence>
<dbReference type="Proteomes" id="UP000431744">
    <property type="component" value="Unassembled WGS sequence"/>
</dbReference>
<comment type="caution">
    <text evidence="6">The sequence shown here is derived from an EMBL/GenBank/DDBJ whole genome shotgun (WGS) entry which is preliminary data.</text>
</comment>
<dbReference type="GO" id="GO:0003824">
    <property type="term" value="F:catalytic activity"/>
    <property type="evidence" value="ECO:0007669"/>
    <property type="project" value="InterPro"/>
</dbReference>
<evidence type="ECO:0000313" key="7">
    <source>
        <dbReference type="Proteomes" id="UP000431744"/>
    </source>
</evidence>
<evidence type="ECO:0000256" key="4">
    <source>
        <dbReference type="PROSITE-ProRule" id="PRU00464"/>
    </source>
</evidence>
<keyword evidence="1" id="KW-0547">Nucleotide-binding</keyword>
<feature type="short sequence motif" description="Histidine triad motif" evidence="4">
    <location>
        <begin position="150"/>
        <end position="154"/>
    </location>
</feature>
<evidence type="ECO:0000256" key="2">
    <source>
        <dbReference type="PIRSR" id="PIRSR639383-1"/>
    </source>
</evidence>
<dbReference type="PROSITE" id="PS51084">
    <property type="entry name" value="HIT_2"/>
    <property type="match status" value="1"/>
</dbReference>
<name>A0A6H9WSF4_9MICO</name>
<organism evidence="6 7">
    <name type="scientific">Pseudoclavibacter endophyticus</name>
    <dbReference type="NCBI Taxonomy" id="1778590"/>
    <lineage>
        <taxon>Bacteria</taxon>
        <taxon>Bacillati</taxon>
        <taxon>Actinomycetota</taxon>
        <taxon>Actinomycetes</taxon>
        <taxon>Micrococcales</taxon>
        <taxon>Microbacteriaceae</taxon>
        <taxon>Pseudoclavibacter</taxon>
    </lineage>
</organism>
<dbReference type="InterPro" id="IPR052908">
    <property type="entry name" value="AP-4-A_phosphorylase"/>
</dbReference>
<dbReference type="SUPFAM" id="SSF54197">
    <property type="entry name" value="HIT-like"/>
    <property type="match status" value="1"/>
</dbReference>